<dbReference type="GO" id="GO:0016491">
    <property type="term" value="F:oxidoreductase activity"/>
    <property type="evidence" value="ECO:0007669"/>
    <property type="project" value="UniProtKB-KW"/>
</dbReference>
<dbReference type="PROSITE" id="PS51257">
    <property type="entry name" value="PROKAR_LIPOPROTEIN"/>
    <property type="match status" value="1"/>
</dbReference>
<dbReference type="PANTHER" id="PTHR19328">
    <property type="entry name" value="HEDGEHOG-INTERACTING PROTEIN"/>
    <property type="match status" value="1"/>
</dbReference>
<feature type="domain" description="Glucose/Sorbosone dehydrogenase" evidence="1">
    <location>
        <begin position="48"/>
        <end position="367"/>
    </location>
</feature>
<comment type="caution">
    <text evidence="2">The sequence shown here is derived from an EMBL/GenBank/DDBJ whole genome shotgun (WGS) entry which is preliminary data.</text>
</comment>
<dbReference type="InterPro" id="IPR012938">
    <property type="entry name" value="Glc/Sorbosone_DH"/>
</dbReference>
<dbReference type="EC" id="1.1.5.-" evidence="2"/>
<dbReference type="Gene3D" id="2.120.10.30">
    <property type="entry name" value="TolB, C-terminal domain"/>
    <property type="match status" value="1"/>
</dbReference>
<dbReference type="PANTHER" id="PTHR19328:SF75">
    <property type="entry name" value="ALDOSE SUGAR DEHYDROGENASE YLII"/>
    <property type="match status" value="1"/>
</dbReference>
<dbReference type="EMBL" id="JBHTIC010000002">
    <property type="protein sequence ID" value="MFD0760860.1"/>
    <property type="molecule type" value="Genomic_DNA"/>
</dbReference>
<dbReference type="Proteomes" id="UP001597032">
    <property type="component" value="Unassembled WGS sequence"/>
</dbReference>
<proteinExistence type="predicted"/>
<dbReference type="RefSeq" id="WP_386781384.1">
    <property type="nucleotide sequence ID" value="NZ_JBHTIC010000002.1"/>
</dbReference>
<evidence type="ECO:0000259" key="1">
    <source>
        <dbReference type="Pfam" id="PF07995"/>
    </source>
</evidence>
<dbReference type="InterPro" id="IPR011042">
    <property type="entry name" value="6-blade_b-propeller_TolB-like"/>
</dbReference>
<gene>
    <name evidence="2" type="ORF">ACFQZW_02065</name>
</gene>
<keyword evidence="3" id="KW-1185">Reference proteome</keyword>
<accession>A0ABW2Z376</accession>
<organism evidence="2 3">
    <name type="scientific">Lutibacter aestuarii</name>
    <dbReference type="NCBI Taxonomy" id="861111"/>
    <lineage>
        <taxon>Bacteria</taxon>
        <taxon>Pseudomonadati</taxon>
        <taxon>Bacteroidota</taxon>
        <taxon>Flavobacteriia</taxon>
        <taxon>Flavobacteriales</taxon>
        <taxon>Flavobacteriaceae</taxon>
        <taxon>Lutibacter</taxon>
    </lineage>
</organism>
<sequence length="377" mass="42400">MKYSNIFFSLITVLIISCKEKPSEKLALQTLNNNKFKFEVETIVSDMDIPWSMAFLPNNSILITELKGELIHFKNGVKTNIKNVPEVYFRGQGGLLDIELDPNYAENGWLYLSYAANIENDGNGGNTTIMRAKLKNDALVETQVIYKATPNTQSGTHFGSRIEFDKKGYLYFSIGDRYNRDVLPQDITKDAGKIYRINSDGTIPTDNPFYNTKNAIKAIYSYGHRNPQGMAMHPETGEIWAHEHGPKGGDEINIIKAGKNYGWPKASFGVNYSGTKFTDKTSIKGMEDPIHHWTPSIAPSGMTFVTSNKYPEWKGNVLVGSLKFQYVTRCVIENNKVVKEEKLLENIGRVRCVRQAPDGYIYVAVQNLGIVRLTPSS</sequence>
<evidence type="ECO:0000313" key="2">
    <source>
        <dbReference type="EMBL" id="MFD0760860.1"/>
    </source>
</evidence>
<evidence type="ECO:0000313" key="3">
    <source>
        <dbReference type="Proteomes" id="UP001597032"/>
    </source>
</evidence>
<name>A0ABW2Z376_9FLAO</name>
<keyword evidence="2" id="KW-0560">Oxidoreductase</keyword>
<dbReference type="Pfam" id="PF07995">
    <property type="entry name" value="GSDH"/>
    <property type="match status" value="1"/>
</dbReference>
<reference evidence="3" key="1">
    <citation type="journal article" date="2019" name="Int. J. Syst. Evol. Microbiol.">
        <title>The Global Catalogue of Microorganisms (GCM) 10K type strain sequencing project: providing services to taxonomists for standard genome sequencing and annotation.</title>
        <authorList>
            <consortium name="The Broad Institute Genomics Platform"/>
            <consortium name="The Broad Institute Genome Sequencing Center for Infectious Disease"/>
            <person name="Wu L."/>
            <person name="Ma J."/>
        </authorList>
    </citation>
    <scope>NUCLEOTIDE SEQUENCE [LARGE SCALE GENOMIC DNA]</scope>
    <source>
        <strain evidence="3">CCUG 60022</strain>
    </source>
</reference>
<protein>
    <submittedName>
        <fullName evidence="2">PQQ-dependent sugar dehydrogenase</fullName>
        <ecNumber evidence="2">1.1.5.-</ecNumber>
    </submittedName>
</protein>
<dbReference type="SUPFAM" id="SSF50952">
    <property type="entry name" value="Soluble quinoprotein glucose dehydrogenase"/>
    <property type="match status" value="1"/>
</dbReference>
<dbReference type="InterPro" id="IPR011041">
    <property type="entry name" value="Quinoprot_gluc/sorb_DH_b-prop"/>
</dbReference>